<dbReference type="InterPro" id="IPR008271">
    <property type="entry name" value="Ser/Thr_kinase_AS"/>
</dbReference>
<keyword evidence="9" id="KW-0732">Signal</keyword>
<keyword evidence="6" id="KW-0723">Serine/threonine-protein kinase</keyword>
<dbReference type="SMART" id="SM00220">
    <property type="entry name" value="S_TKc"/>
    <property type="match status" value="1"/>
</dbReference>
<evidence type="ECO:0000256" key="10">
    <source>
        <dbReference type="ARBA" id="ARBA00022734"/>
    </source>
</evidence>
<evidence type="ECO:0000256" key="9">
    <source>
        <dbReference type="ARBA" id="ARBA00022729"/>
    </source>
</evidence>
<evidence type="ECO:0000256" key="11">
    <source>
        <dbReference type="ARBA" id="ARBA00022741"/>
    </source>
</evidence>
<keyword evidence="16" id="KW-0675">Receptor</keyword>
<evidence type="ECO:0000256" key="13">
    <source>
        <dbReference type="ARBA" id="ARBA00022840"/>
    </source>
</evidence>
<sequence>MAKDKETGERSLCAAGDTRTMLLLLVAQLLLLLLVPAGRCLAATGLSGDDGQQFVYNGFTGANLTLDGASTVMPNGLLMLTDYTRKVKGHAVHPFPLPFRTASNDTGTVRPFSTTFVFAISSQYDDVSSDGIAFFLAASREVFSTASPGQFLGLLNEGNIGNRSARIFAVELDTFKDYELRDINDNHVGVDVDSLVSIDSANAGYYDDGIGMFQNLSLISGNPMQVWVDYDGRATEITVTMAPLGVARPKRPLLRTTVDLSGVVQNTAYVGFSSATSFFYTRHFVLGWSFAFDAPAPALNISMLPALPSTPTYTTLQSIVLSMMIVLVLALVALVSILIYICVRRQRLKYSEVREDWEAPFGSKRFSYKDLFHATKGFSDKNLLGRGGFGSVYKGVLRKTDMEVAVKRMSHDSRQGVREFIAEVASIGRLRHRNITQLLGYCRRKGELLLVYDYMKNGSLDKYLHTRNGPTLCWSQRYTIIKGVASSLLYLHEDWEQVVIHRDVKASNVLLDGKMNGRLGDFGLARIYDHETAAETTHVAGTMGYLAPELSRV</sequence>
<dbReference type="Pfam" id="PF00069">
    <property type="entry name" value="Pkinase"/>
    <property type="match status" value="1"/>
</dbReference>
<keyword evidence="11 18" id="KW-0547">Nucleotide-binding</keyword>
<dbReference type="AlphaFoldDB" id="A0A9R1RHQ2"/>
<reference evidence="21 22" key="1">
    <citation type="submission" date="2017-09" db="EMBL/GenBank/DDBJ databases">
        <authorList>
            <consortium name="International Durum Wheat Genome Sequencing Consortium (IDWGSC)"/>
            <person name="Milanesi L."/>
        </authorList>
    </citation>
    <scope>NUCLEOTIDE SEQUENCE [LARGE SCALE GENOMIC DNA]</scope>
    <source>
        <strain evidence="22">cv. Svevo</strain>
    </source>
</reference>
<comment type="similarity">
    <text evidence="2">In the N-terminal section; belongs to the leguminous lectin family.</text>
</comment>
<dbReference type="InterPro" id="IPR017441">
    <property type="entry name" value="Protein_kinase_ATP_BS"/>
</dbReference>
<dbReference type="FunFam" id="2.60.120.200:FF:000112">
    <property type="entry name" value="L-type lectin-domain containing receptor kinase V.9"/>
    <property type="match status" value="1"/>
</dbReference>
<evidence type="ECO:0000256" key="2">
    <source>
        <dbReference type="ARBA" id="ARBA00008536"/>
    </source>
</evidence>
<dbReference type="Gene3D" id="3.30.200.20">
    <property type="entry name" value="Phosphorylase Kinase, domain 1"/>
    <property type="match status" value="1"/>
</dbReference>
<dbReference type="PROSITE" id="PS00107">
    <property type="entry name" value="PROTEIN_KINASE_ATP"/>
    <property type="match status" value="1"/>
</dbReference>
<gene>
    <name evidence="21" type="ORF">TRITD_2Bv1G029570</name>
</gene>
<dbReference type="PROSITE" id="PS50011">
    <property type="entry name" value="PROTEIN_KINASE_DOM"/>
    <property type="match status" value="1"/>
</dbReference>
<comment type="similarity">
    <text evidence="3">In the C-terminal section; belongs to the protein kinase superfamily. Ser/Thr protein kinase family.</text>
</comment>
<keyword evidence="13 18" id="KW-0067">ATP-binding</keyword>
<dbReference type="PANTHER" id="PTHR27007">
    <property type="match status" value="1"/>
</dbReference>
<proteinExistence type="inferred from homology"/>
<dbReference type="Pfam" id="PF00139">
    <property type="entry name" value="Lectin_legB"/>
    <property type="match status" value="1"/>
</dbReference>
<keyword evidence="12" id="KW-0418">Kinase</keyword>
<dbReference type="GO" id="GO:0030246">
    <property type="term" value="F:carbohydrate binding"/>
    <property type="evidence" value="ECO:0007669"/>
    <property type="project" value="UniProtKB-KW"/>
</dbReference>
<dbReference type="FunFam" id="1.10.510.10:FF:001731">
    <property type="match status" value="1"/>
</dbReference>
<dbReference type="Proteomes" id="UP000324705">
    <property type="component" value="Chromosome 2B"/>
</dbReference>
<dbReference type="GO" id="GO:0005886">
    <property type="term" value="C:plasma membrane"/>
    <property type="evidence" value="ECO:0007669"/>
    <property type="project" value="UniProtKB-SubCell"/>
</dbReference>
<dbReference type="InterPro" id="IPR011009">
    <property type="entry name" value="Kinase-like_dom_sf"/>
</dbReference>
<evidence type="ECO:0000259" key="20">
    <source>
        <dbReference type="PROSITE" id="PS50011"/>
    </source>
</evidence>
<evidence type="ECO:0000256" key="7">
    <source>
        <dbReference type="ARBA" id="ARBA00022679"/>
    </source>
</evidence>
<evidence type="ECO:0000256" key="6">
    <source>
        <dbReference type="ARBA" id="ARBA00022527"/>
    </source>
</evidence>
<dbReference type="SUPFAM" id="SSF49899">
    <property type="entry name" value="Concanavalin A-like lectins/glucanases"/>
    <property type="match status" value="1"/>
</dbReference>
<name>A0A9R1RHQ2_TRITD</name>
<evidence type="ECO:0000313" key="22">
    <source>
        <dbReference type="Proteomes" id="UP000324705"/>
    </source>
</evidence>
<evidence type="ECO:0000256" key="17">
    <source>
        <dbReference type="ARBA" id="ARBA00023180"/>
    </source>
</evidence>
<evidence type="ECO:0000256" key="8">
    <source>
        <dbReference type="ARBA" id="ARBA00022692"/>
    </source>
</evidence>
<keyword evidence="14 19" id="KW-1133">Transmembrane helix</keyword>
<keyword evidence="7" id="KW-0808">Transferase</keyword>
<keyword evidence="8 19" id="KW-0812">Transmembrane</keyword>
<evidence type="ECO:0000256" key="12">
    <source>
        <dbReference type="ARBA" id="ARBA00022777"/>
    </source>
</evidence>
<evidence type="ECO:0000256" key="14">
    <source>
        <dbReference type="ARBA" id="ARBA00022989"/>
    </source>
</evidence>
<feature type="binding site" evidence="18">
    <location>
        <position position="407"/>
    </location>
    <ligand>
        <name>ATP</name>
        <dbReference type="ChEBI" id="CHEBI:30616"/>
    </ligand>
</feature>
<dbReference type="InterPro" id="IPR000719">
    <property type="entry name" value="Prot_kinase_dom"/>
</dbReference>
<comment type="subcellular location">
    <subcellularLocation>
        <location evidence="1">Cell membrane</location>
        <topology evidence="1">Single-pass type I membrane protein</topology>
    </subcellularLocation>
</comment>
<dbReference type="CDD" id="cd06899">
    <property type="entry name" value="lectin_legume_LecRK_Arcelin_ConA"/>
    <property type="match status" value="1"/>
</dbReference>
<dbReference type="InterPro" id="IPR013320">
    <property type="entry name" value="ConA-like_dom_sf"/>
</dbReference>
<organism evidence="21 22">
    <name type="scientific">Triticum turgidum subsp. durum</name>
    <name type="common">Durum wheat</name>
    <name type="synonym">Triticum durum</name>
    <dbReference type="NCBI Taxonomy" id="4567"/>
    <lineage>
        <taxon>Eukaryota</taxon>
        <taxon>Viridiplantae</taxon>
        <taxon>Streptophyta</taxon>
        <taxon>Embryophyta</taxon>
        <taxon>Tracheophyta</taxon>
        <taxon>Spermatophyta</taxon>
        <taxon>Magnoliopsida</taxon>
        <taxon>Liliopsida</taxon>
        <taxon>Poales</taxon>
        <taxon>Poaceae</taxon>
        <taxon>BOP clade</taxon>
        <taxon>Pooideae</taxon>
        <taxon>Triticodae</taxon>
        <taxon>Triticeae</taxon>
        <taxon>Triticinae</taxon>
        <taxon>Triticum</taxon>
    </lineage>
</organism>
<evidence type="ECO:0000313" key="21">
    <source>
        <dbReference type="EMBL" id="VAH41819.1"/>
    </source>
</evidence>
<dbReference type="InterPro" id="IPR001220">
    <property type="entry name" value="Legume_lectin_dom"/>
</dbReference>
<dbReference type="Gene3D" id="2.60.120.200">
    <property type="match status" value="1"/>
</dbReference>
<dbReference type="PROSITE" id="PS00108">
    <property type="entry name" value="PROTEIN_KINASE_ST"/>
    <property type="match status" value="1"/>
</dbReference>
<evidence type="ECO:0000256" key="19">
    <source>
        <dbReference type="SAM" id="Phobius"/>
    </source>
</evidence>
<evidence type="ECO:0000256" key="18">
    <source>
        <dbReference type="PROSITE-ProRule" id="PRU10141"/>
    </source>
</evidence>
<dbReference type="EC" id="2.7.11.1" evidence="4"/>
<dbReference type="GO" id="GO:0004674">
    <property type="term" value="F:protein serine/threonine kinase activity"/>
    <property type="evidence" value="ECO:0007669"/>
    <property type="project" value="UniProtKB-KW"/>
</dbReference>
<dbReference type="Gramene" id="TRITD2Bv1G029570.1">
    <property type="protein sequence ID" value="TRITD2Bv1G029570.1"/>
    <property type="gene ID" value="TRITD2Bv1G029570"/>
</dbReference>
<keyword evidence="22" id="KW-1185">Reference proteome</keyword>
<feature type="domain" description="Protein kinase" evidence="20">
    <location>
        <begin position="378"/>
        <end position="553"/>
    </location>
</feature>
<keyword evidence="15 19" id="KW-0472">Membrane</keyword>
<evidence type="ECO:0000256" key="5">
    <source>
        <dbReference type="ARBA" id="ARBA00022475"/>
    </source>
</evidence>
<keyword evidence="5" id="KW-1003">Cell membrane</keyword>
<dbReference type="FunFam" id="3.30.200.20:FF:000112">
    <property type="entry name" value="Lectin-domain containing receptor kinase A4.3"/>
    <property type="match status" value="1"/>
</dbReference>
<dbReference type="Gene3D" id="1.10.510.10">
    <property type="entry name" value="Transferase(Phosphotransferase) domain 1"/>
    <property type="match status" value="1"/>
</dbReference>
<evidence type="ECO:0000256" key="4">
    <source>
        <dbReference type="ARBA" id="ARBA00012513"/>
    </source>
</evidence>
<keyword evidence="17" id="KW-0325">Glycoprotein</keyword>
<dbReference type="SUPFAM" id="SSF56112">
    <property type="entry name" value="Protein kinase-like (PK-like)"/>
    <property type="match status" value="1"/>
</dbReference>
<protein>
    <recommendedName>
        <fullName evidence="4">non-specific serine/threonine protein kinase</fullName>
        <ecNumber evidence="4">2.7.11.1</ecNumber>
    </recommendedName>
</protein>
<dbReference type="InterPro" id="IPR050528">
    <property type="entry name" value="L-type_Lectin-RKs"/>
</dbReference>
<evidence type="ECO:0000256" key="16">
    <source>
        <dbReference type="ARBA" id="ARBA00023170"/>
    </source>
</evidence>
<evidence type="ECO:0000256" key="15">
    <source>
        <dbReference type="ARBA" id="ARBA00023136"/>
    </source>
</evidence>
<evidence type="ECO:0000256" key="3">
    <source>
        <dbReference type="ARBA" id="ARBA00010217"/>
    </source>
</evidence>
<feature type="transmembrane region" description="Helical" evidence="19">
    <location>
        <begin position="319"/>
        <end position="343"/>
    </location>
</feature>
<dbReference type="GO" id="GO:0005524">
    <property type="term" value="F:ATP binding"/>
    <property type="evidence" value="ECO:0007669"/>
    <property type="project" value="UniProtKB-UniRule"/>
</dbReference>
<accession>A0A9R1RHQ2</accession>
<evidence type="ECO:0000256" key="1">
    <source>
        <dbReference type="ARBA" id="ARBA00004251"/>
    </source>
</evidence>
<dbReference type="EMBL" id="LT934114">
    <property type="protein sequence ID" value="VAH41819.1"/>
    <property type="molecule type" value="Genomic_DNA"/>
</dbReference>
<keyword evidence="10" id="KW-0430">Lectin</keyword>